<dbReference type="EMBL" id="MU032345">
    <property type="protein sequence ID" value="KAF3769223.1"/>
    <property type="molecule type" value="Genomic_DNA"/>
</dbReference>
<dbReference type="InterPro" id="IPR011989">
    <property type="entry name" value="ARM-like"/>
</dbReference>
<dbReference type="OrthoDB" id="448649at2759"/>
<proteinExistence type="predicted"/>
<sequence length="355" mass="38624">AGQDLICSPDDSGDCYPRLFQATEDFQVVREGQEIPQGLHVRLDVSTGRKEAKINDPNEQNPALEGLPVDSAVVMVEQEGFSSSVDQGAQIPKGAPAYEPIGKIKAPEVESQAFHDSLTVLKTLSLADRPVDAALSILKDISHDIYYGLKIAEDPKAVKELLCMMSSQDVFARDVDEEAVTLAGDAASIIGSALQNNQKALAELESSWPEHSQAKCPGTDRPLSQAVFNMLVPQVPASGEATRAEGNRLSLTKAKTSALRGLIKSPTIRDEFLANGGMDGVLRVLLLERPDLVPAQQKLANLVMDSFLDEGMGATLGVWPRPGDIDHDWDFQLKTLAKLHRTEKAHWSAELWKRL</sequence>
<dbReference type="RefSeq" id="XP_040780184.1">
    <property type="nucleotide sequence ID" value="XM_040915403.1"/>
</dbReference>
<dbReference type="Proteomes" id="UP000803844">
    <property type="component" value="Unassembled WGS sequence"/>
</dbReference>
<comment type="caution">
    <text evidence="1">The sequence shown here is derived from an EMBL/GenBank/DDBJ whole genome shotgun (WGS) entry which is preliminary data.</text>
</comment>
<keyword evidence="2" id="KW-1185">Reference proteome</keyword>
<accession>A0A9P4YA09</accession>
<feature type="non-terminal residue" evidence="1">
    <location>
        <position position="355"/>
    </location>
</feature>
<protein>
    <recommendedName>
        <fullName evidence="3">Nucleotide exchange factor SIL1</fullName>
    </recommendedName>
</protein>
<evidence type="ECO:0000313" key="2">
    <source>
        <dbReference type="Proteomes" id="UP000803844"/>
    </source>
</evidence>
<dbReference type="Gene3D" id="1.25.10.10">
    <property type="entry name" value="Leucine-rich Repeat Variant"/>
    <property type="match status" value="1"/>
</dbReference>
<reference evidence="1" key="1">
    <citation type="journal article" date="2020" name="Phytopathology">
        <title>Genome sequence of the chestnut blight fungus Cryphonectria parasitica EP155: A fundamental resource for an archetypical invasive plant pathogen.</title>
        <authorList>
            <person name="Crouch J.A."/>
            <person name="Dawe A."/>
            <person name="Aerts A."/>
            <person name="Barry K."/>
            <person name="Churchill A.C.L."/>
            <person name="Grimwood J."/>
            <person name="Hillman B."/>
            <person name="Milgroom M.G."/>
            <person name="Pangilinan J."/>
            <person name="Smith M."/>
            <person name="Salamov A."/>
            <person name="Schmutz J."/>
            <person name="Yadav J."/>
            <person name="Grigoriev I.V."/>
            <person name="Nuss D."/>
        </authorList>
    </citation>
    <scope>NUCLEOTIDE SEQUENCE</scope>
    <source>
        <strain evidence="1">EP155</strain>
    </source>
</reference>
<feature type="non-terminal residue" evidence="1">
    <location>
        <position position="1"/>
    </location>
</feature>
<evidence type="ECO:0008006" key="3">
    <source>
        <dbReference type="Google" id="ProtNLM"/>
    </source>
</evidence>
<dbReference type="GeneID" id="63832532"/>
<dbReference type="AlphaFoldDB" id="A0A9P4YA09"/>
<name>A0A9P4YA09_CRYP1</name>
<gene>
    <name evidence="1" type="ORF">M406DRAFT_16040</name>
</gene>
<organism evidence="1 2">
    <name type="scientific">Cryphonectria parasitica (strain ATCC 38755 / EP155)</name>
    <dbReference type="NCBI Taxonomy" id="660469"/>
    <lineage>
        <taxon>Eukaryota</taxon>
        <taxon>Fungi</taxon>
        <taxon>Dikarya</taxon>
        <taxon>Ascomycota</taxon>
        <taxon>Pezizomycotina</taxon>
        <taxon>Sordariomycetes</taxon>
        <taxon>Sordariomycetidae</taxon>
        <taxon>Diaporthales</taxon>
        <taxon>Cryphonectriaceae</taxon>
        <taxon>Cryphonectria-Endothia species complex</taxon>
        <taxon>Cryphonectria</taxon>
    </lineage>
</organism>
<evidence type="ECO:0000313" key="1">
    <source>
        <dbReference type="EMBL" id="KAF3769223.1"/>
    </source>
</evidence>